<accession>A0A1U7LS24</accession>
<evidence type="ECO:0000313" key="5">
    <source>
        <dbReference type="Proteomes" id="UP000186594"/>
    </source>
</evidence>
<keyword evidence="5" id="KW-1185">Reference proteome</keyword>
<name>A0A1U7LS24_NEOID</name>
<organism evidence="4 5">
    <name type="scientific">Neolecta irregularis (strain DAH-3)</name>
    <dbReference type="NCBI Taxonomy" id="1198029"/>
    <lineage>
        <taxon>Eukaryota</taxon>
        <taxon>Fungi</taxon>
        <taxon>Dikarya</taxon>
        <taxon>Ascomycota</taxon>
        <taxon>Taphrinomycotina</taxon>
        <taxon>Neolectales</taxon>
        <taxon>Neolectaceae</taxon>
        <taxon>Neolecta</taxon>
    </lineage>
</organism>
<evidence type="ECO:0000313" key="4">
    <source>
        <dbReference type="EMBL" id="OLL25383.1"/>
    </source>
</evidence>
<evidence type="ECO:0000256" key="2">
    <source>
        <dbReference type="SAM" id="MobiDB-lite"/>
    </source>
</evidence>
<sequence length="187" mass="19951">MFKDGVIHPLLLDEDEESSGGNAGTLNRGMRRAPERDLDGDQSRVGQAHFAGRGPAYPYPDFAPPGFEDEHRMAGMFRDPLSIGHDDAGPNLAGPRFGGGRFGVYGERPVGGEGERFNGMHPTIDSPLFGARSGQRFPPTPDVPAGARYDPVGPGDQRGGLRQPGQGTMGNAFPDGPSPPGYRDMFM</sequence>
<proteinExistence type="inferred from homology"/>
<dbReference type="InterPro" id="IPR013886">
    <property type="entry name" value="PI31_Prot_C"/>
</dbReference>
<dbReference type="Proteomes" id="UP000186594">
    <property type="component" value="Unassembled WGS sequence"/>
</dbReference>
<evidence type="ECO:0000259" key="3">
    <source>
        <dbReference type="Pfam" id="PF08577"/>
    </source>
</evidence>
<evidence type="ECO:0000256" key="1">
    <source>
        <dbReference type="ARBA" id="ARBA00006405"/>
    </source>
</evidence>
<protein>
    <recommendedName>
        <fullName evidence="3">PI31 proteasome regulator C-terminal domain-containing protein</fullName>
    </recommendedName>
</protein>
<feature type="compositionally biased region" description="Basic and acidic residues" evidence="2">
    <location>
        <begin position="32"/>
        <end position="42"/>
    </location>
</feature>
<comment type="similarity">
    <text evidence="1">Belongs to the proteasome inhibitor PI31 family.</text>
</comment>
<dbReference type="EMBL" id="LXFE01000418">
    <property type="protein sequence ID" value="OLL25383.1"/>
    <property type="molecule type" value="Genomic_DNA"/>
</dbReference>
<feature type="region of interest" description="Disordered" evidence="2">
    <location>
        <begin position="1"/>
        <end position="59"/>
    </location>
</feature>
<feature type="domain" description="PI31 proteasome regulator C-terminal" evidence="3">
    <location>
        <begin position="63"/>
        <end position="154"/>
    </location>
</feature>
<dbReference type="Pfam" id="PF08577">
    <property type="entry name" value="PI31_Prot_C"/>
    <property type="match status" value="1"/>
</dbReference>
<dbReference type="AlphaFoldDB" id="A0A1U7LS24"/>
<dbReference type="STRING" id="1198029.A0A1U7LS24"/>
<reference evidence="4 5" key="1">
    <citation type="submission" date="2016-04" db="EMBL/GenBank/DDBJ databases">
        <title>Evolutionary innovation and constraint leading to complex multicellularity in the Ascomycota.</title>
        <authorList>
            <person name="Cisse O."/>
            <person name="Nguyen A."/>
            <person name="Hewitt D.A."/>
            <person name="Jedd G."/>
            <person name="Stajich J.E."/>
        </authorList>
    </citation>
    <scope>NUCLEOTIDE SEQUENCE [LARGE SCALE GENOMIC DNA]</scope>
    <source>
        <strain evidence="4 5">DAH-3</strain>
    </source>
</reference>
<dbReference type="OrthoDB" id="68090at2759"/>
<comment type="caution">
    <text evidence="4">The sequence shown here is derived from an EMBL/GenBank/DDBJ whole genome shotgun (WGS) entry which is preliminary data.</text>
</comment>
<gene>
    <name evidence="4" type="ORF">NEOLI_002486</name>
</gene>
<feature type="region of interest" description="Disordered" evidence="2">
    <location>
        <begin position="131"/>
        <end position="187"/>
    </location>
</feature>